<dbReference type="CDD" id="cd16021">
    <property type="entry name" value="ALP_like"/>
    <property type="match status" value="1"/>
</dbReference>
<dbReference type="Pfam" id="PF02995">
    <property type="entry name" value="DUF229"/>
    <property type="match status" value="1"/>
</dbReference>
<dbReference type="Gene3D" id="3.40.720.10">
    <property type="entry name" value="Alkaline Phosphatase, subunit A"/>
    <property type="match status" value="1"/>
</dbReference>
<sequence>MYSEDLPEFNMFDYLATGIKDQPTLHYMRTYWLAVEQSLMYKMSSSFCLGPTPKHIIFFNYLKSFFRAYKNSPMFLFSLFNEASHDYVNTVGAIDKDLYDFLRSSFNEGLFNHSVVFILGDHGNRIDPIRTTEVGRIEDRMPMVSVIVPKWIDSIYPNWKSAVRENSRRLLSSYDIHATLLDILLTLKKQDTDISFKYEFLKESGLNHKLASHFSADSVGNSFFKLVSLNRNCESAGIPDWFCVCLNNKEQINPDDPRSVKAAKAVVKYFNSGLLKNLPNCAEQNLVKVERSELIKNQNEYRIQLMFRTMPGDGVFEALVNVKDKGATSVYDIVGEVLRINHYGTQADCLPRTLLANNTILRGVCYCI</sequence>
<organism evidence="1">
    <name type="scientific">Clastoptera arizonana</name>
    <name type="common">Arizona spittle bug</name>
    <dbReference type="NCBI Taxonomy" id="38151"/>
    <lineage>
        <taxon>Eukaryota</taxon>
        <taxon>Metazoa</taxon>
        <taxon>Ecdysozoa</taxon>
        <taxon>Arthropoda</taxon>
        <taxon>Hexapoda</taxon>
        <taxon>Insecta</taxon>
        <taxon>Pterygota</taxon>
        <taxon>Neoptera</taxon>
        <taxon>Paraneoptera</taxon>
        <taxon>Hemiptera</taxon>
        <taxon>Auchenorrhyncha</taxon>
        <taxon>Cercopoidea</taxon>
        <taxon>Clastopteridae</taxon>
        <taxon>Clastoptera</taxon>
    </lineage>
</organism>
<dbReference type="AlphaFoldDB" id="A0A1B6DLV6"/>
<dbReference type="GO" id="GO:0005615">
    <property type="term" value="C:extracellular space"/>
    <property type="evidence" value="ECO:0007669"/>
    <property type="project" value="TreeGrafter"/>
</dbReference>
<gene>
    <name evidence="1" type="ORF">g.26691</name>
</gene>
<dbReference type="EMBL" id="GEDC01010639">
    <property type="protein sequence ID" value="JAS26659.1"/>
    <property type="molecule type" value="Transcribed_RNA"/>
</dbReference>
<evidence type="ECO:0000313" key="1">
    <source>
        <dbReference type="EMBL" id="JAS26659.1"/>
    </source>
</evidence>
<dbReference type="SUPFAM" id="SSF53649">
    <property type="entry name" value="Alkaline phosphatase-like"/>
    <property type="match status" value="1"/>
</dbReference>
<dbReference type="InterPro" id="IPR017850">
    <property type="entry name" value="Alkaline_phosphatase_core_sf"/>
</dbReference>
<reference evidence="1" key="1">
    <citation type="submission" date="2015-12" db="EMBL/GenBank/DDBJ databases">
        <title>De novo transcriptome assembly of four potential Pierce s Disease insect vectors from Arizona vineyards.</title>
        <authorList>
            <person name="Tassone E.E."/>
        </authorList>
    </citation>
    <scope>NUCLEOTIDE SEQUENCE</scope>
</reference>
<proteinExistence type="predicted"/>
<accession>A0A1B6DLV6</accession>
<dbReference type="InterPro" id="IPR004245">
    <property type="entry name" value="DUF229"/>
</dbReference>
<dbReference type="PANTHER" id="PTHR10974:SF1">
    <property type="entry name" value="FI08016P-RELATED"/>
    <property type="match status" value="1"/>
</dbReference>
<name>A0A1B6DLV6_9HEMI</name>
<protein>
    <recommendedName>
        <fullName evidence="2">Sulfatase N-terminal domain-containing protein</fullName>
    </recommendedName>
</protein>
<evidence type="ECO:0008006" key="2">
    <source>
        <dbReference type="Google" id="ProtNLM"/>
    </source>
</evidence>
<dbReference type="PANTHER" id="PTHR10974">
    <property type="entry name" value="FI08016P-RELATED"/>
    <property type="match status" value="1"/>
</dbReference>